<feature type="transmembrane region" description="Helical" evidence="1">
    <location>
        <begin position="139"/>
        <end position="157"/>
    </location>
</feature>
<gene>
    <name evidence="2" type="ORF">LZ480_08350</name>
</gene>
<organism evidence="2 3">
    <name type="scientific">Solibacillus palustris</name>
    <dbReference type="NCBI Taxonomy" id="2908203"/>
    <lineage>
        <taxon>Bacteria</taxon>
        <taxon>Bacillati</taxon>
        <taxon>Bacillota</taxon>
        <taxon>Bacilli</taxon>
        <taxon>Bacillales</taxon>
        <taxon>Caryophanaceae</taxon>
        <taxon>Solibacillus</taxon>
    </lineage>
</organism>
<reference evidence="2 3" key="1">
    <citation type="submission" date="2022-03" db="EMBL/GenBank/DDBJ databases">
        <authorList>
            <person name="Jo J.-H."/>
            <person name="Im W.-T."/>
        </authorList>
    </citation>
    <scope>NUCLEOTIDE SEQUENCE [LARGE SCALE GENOMIC DNA]</scope>
    <source>
        <strain evidence="2 3">MA9</strain>
    </source>
</reference>
<keyword evidence="1" id="KW-0812">Transmembrane</keyword>
<sequence length="166" mass="19778">MKHQIFNHFIGAIDERDEYQQQEIYKELAFTGILLYYMTMLLMMISFIIDLVQQTFSIMSPVLLVVNIGYSYLIMIRLNKKEWMVTDCATPEEYEMNVRKLKRSATFAGISWGLMMIFWMEYLMPFISRDEIMFSWIDLVIWTIGGAVFGVAMYYFAKSKLEKHYD</sequence>
<keyword evidence="1" id="KW-1133">Transmembrane helix</keyword>
<dbReference type="RefSeq" id="WP_241368952.1">
    <property type="nucleotide sequence ID" value="NZ_JAKZFC010000002.1"/>
</dbReference>
<evidence type="ECO:0008006" key="4">
    <source>
        <dbReference type="Google" id="ProtNLM"/>
    </source>
</evidence>
<keyword evidence="3" id="KW-1185">Reference proteome</keyword>
<dbReference type="EMBL" id="JAKZFC010000002">
    <property type="protein sequence ID" value="MCH7321902.1"/>
    <property type="molecule type" value="Genomic_DNA"/>
</dbReference>
<protein>
    <recommendedName>
        <fullName evidence="4">DUF3278 domain-containing protein</fullName>
    </recommendedName>
</protein>
<feature type="transmembrane region" description="Helical" evidence="1">
    <location>
        <begin position="28"/>
        <end position="49"/>
    </location>
</feature>
<comment type="caution">
    <text evidence="2">The sequence shown here is derived from an EMBL/GenBank/DDBJ whole genome shotgun (WGS) entry which is preliminary data.</text>
</comment>
<name>A0ABS9UC22_9BACL</name>
<keyword evidence="1" id="KW-0472">Membrane</keyword>
<feature type="transmembrane region" description="Helical" evidence="1">
    <location>
        <begin position="105"/>
        <end position="127"/>
    </location>
</feature>
<accession>A0ABS9UC22</accession>
<proteinExistence type="predicted"/>
<evidence type="ECO:0000256" key="1">
    <source>
        <dbReference type="SAM" id="Phobius"/>
    </source>
</evidence>
<evidence type="ECO:0000313" key="3">
    <source>
        <dbReference type="Proteomes" id="UP001316087"/>
    </source>
</evidence>
<dbReference type="Proteomes" id="UP001316087">
    <property type="component" value="Unassembled WGS sequence"/>
</dbReference>
<evidence type="ECO:0000313" key="2">
    <source>
        <dbReference type="EMBL" id="MCH7321902.1"/>
    </source>
</evidence>
<feature type="transmembrane region" description="Helical" evidence="1">
    <location>
        <begin position="55"/>
        <end position="74"/>
    </location>
</feature>